<keyword evidence="7" id="KW-0378">Hydrolase</keyword>
<evidence type="ECO:0000256" key="12">
    <source>
        <dbReference type="ARBA" id="ARBA00049033"/>
    </source>
</evidence>
<comment type="subunit">
    <text evidence="2">Homodimer.</text>
</comment>
<dbReference type="InterPro" id="IPR020867">
    <property type="entry name" value="THF_DH/CycHdrlase_CS"/>
</dbReference>
<dbReference type="InterPro" id="IPR000672">
    <property type="entry name" value="THF_DH/CycHdrlase"/>
</dbReference>
<dbReference type="GO" id="GO:0004488">
    <property type="term" value="F:methylenetetrahydrofolate dehydrogenase (NADP+) activity"/>
    <property type="evidence" value="ECO:0007669"/>
    <property type="project" value="UniProtKB-EC"/>
</dbReference>
<evidence type="ECO:0000313" key="16">
    <source>
        <dbReference type="Proteomes" id="UP001168821"/>
    </source>
</evidence>
<evidence type="ECO:0000256" key="11">
    <source>
        <dbReference type="ARBA" id="ARBA00036357"/>
    </source>
</evidence>
<dbReference type="EC" id="3.5.4.9" evidence="3"/>
<dbReference type="SUPFAM" id="SSF51735">
    <property type="entry name" value="NAD(P)-binding Rossmann-fold domains"/>
    <property type="match status" value="1"/>
</dbReference>
<evidence type="ECO:0000256" key="8">
    <source>
        <dbReference type="ARBA" id="ARBA00022857"/>
    </source>
</evidence>
<comment type="caution">
    <text evidence="15">The sequence shown here is derived from an EMBL/GenBank/DDBJ whole genome shotgun (WGS) entry which is preliminary data.</text>
</comment>
<proteinExistence type="inferred from homology"/>
<dbReference type="PANTHER" id="PTHR48099">
    <property type="entry name" value="C-1-TETRAHYDROFOLATE SYNTHASE, CYTOPLASMIC-RELATED"/>
    <property type="match status" value="1"/>
</dbReference>
<dbReference type="FunFam" id="3.40.50.720:FF:000006">
    <property type="entry name" value="Bifunctional protein FolD"/>
    <property type="match status" value="1"/>
</dbReference>
<keyword evidence="9" id="KW-0560">Oxidoreductase</keyword>
<evidence type="ECO:0000256" key="10">
    <source>
        <dbReference type="ARBA" id="ARBA00023268"/>
    </source>
</evidence>
<evidence type="ECO:0000259" key="13">
    <source>
        <dbReference type="Pfam" id="PF00763"/>
    </source>
</evidence>
<dbReference type="CDD" id="cd01080">
    <property type="entry name" value="NAD_bind_m-THF_DH_Cyclohyd"/>
    <property type="match status" value="1"/>
</dbReference>
<dbReference type="InterPro" id="IPR036291">
    <property type="entry name" value="NAD(P)-bd_dom_sf"/>
</dbReference>
<dbReference type="GO" id="GO:0004329">
    <property type="term" value="F:formate-tetrahydrofolate ligase activity"/>
    <property type="evidence" value="ECO:0007669"/>
    <property type="project" value="UniProtKB-EC"/>
</dbReference>
<evidence type="ECO:0000256" key="3">
    <source>
        <dbReference type="ARBA" id="ARBA00012776"/>
    </source>
</evidence>
<dbReference type="GO" id="GO:0035999">
    <property type="term" value="P:tetrahydrofolate interconversion"/>
    <property type="evidence" value="ECO:0007669"/>
    <property type="project" value="TreeGrafter"/>
</dbReference>
<evidence type="ECO:0000256" key="4">
    <source>
        <dbReference type="ARBA" id="ARBA00012859"/>
    </source>
</evidence>
<feature type="domain" description="Tetrahydrofolate dehydrogenase/cyclohydrolase catalytic" evidence="13">
    <location>
        <begin position="1"/>
        <end position="81"/>
    </location>
</feature>
<dbReference type="EMBL" id="JALNTZ010003741">
    <property type="protein sequence ID" value="KAJ3616091.1"/>
    <property type="molecule type" value="Genomic_DNA"/>
</dbReference>
<evidence type="ECO:0000256" key="2">
    <source>
        <dbReference type="ARBA" id="ARBA00011738"/>
    </source>
</evidence>
<dbReference type="Pfam" id="PF02882">
    <property type="entry name" value="THF_DHG_CYH_C"/>
    <property type="match status" value="1"/>
</dbReference>
<sequence>VGLREDSNIYIKNKQEALKKVGILLRHIQLSEDVTLQEIIRRIRILNEDDQIHAILVQLPLPEHLNTNIIFRSLSIIKDVDGLHPMNVGLLSSGDLAASVIPCAPAACVELLRRYEIDVSYKHVVVVGRSNIVGRPLASLLEKMNATVTLCHSKTAYLPEFVKQADILVAAMGKPEYIKAEWLKKGAVVMDVGVNIVTDTNKKSGRGIVGDVEFSKAKEVASAITPVPGGIGPVTVAMLLKNTLLCTDRATRGNSQSEEHT</sequence>
<dbReference type="Gene3D" id="3.40.50.10860">
    <property type="entry name" value="Leucine Dehydrogenase, chain A, domain 1"/>
    <property type="match status" value="1"/>
</dbReference>
<protein>
    <recommendedName>
        <fullName evidence="5">C-1-tetrahydrofolate synthase, cytoplasmic</fullName>
        <ecNumber evidence="4">1.5.1.5</ecNumber>
        <ecNumber evidence="3">3.5.4.9</ecNumber>
    </recommendedName>
</protein>
<comment type="pathway">
    <text evidence="1">One-carbon metabolism; tetrahydrofolate interconversion.</text>
</comment>
<dbReference type="GO" id="GO:0005829">
    <property type="term" value="C:cytosol"/>
    <property type="evidence" value="ECO:0007669"/>
    <property type="project" value="TreeGrafter"/>
</dbReference>
<dbReference type="GO" id="GO:0004477">
    <property type="term" value="F:methenyltetrahydrofolate cyclohydrolase activity"/>
    <property type="evidence" value="ECO:0007669"/>
    <property type="project" value="UniProtKB-EC"/>
</dbReference>
<evidence type="ECO:0000256" key="5">
    <source>
        <dbReference type="ARBA" id="ARBA00017592"/>
    </source>
</evidence>
<comment type="catalytic activity">
    <reaction evidence="12">
        <text>(6S)-5,6,7,8-tetrahydrofolate + formate + ATP = (6R)-10-formyltetrahydrofolate + ADP + phosphate</text>
        <dbReference type="Rhea" id="RHEA:20221"/>
        <dbReference type="ChEBI" id="CHEBI:15740"/>
        <dbReference type="ChEBI" id="CHEBI:30616"/>
        <dbReference type="ChEBI" id="CHEBI:43474"/>
        <dbReference type="ChEBI" id="CHEBI:57453"/>
        <dbReference type="ChEBI" id="CHEBI:195366"/>
        <dbReference type="ChEBI" id="CHEBI:456216"/>
        <dbReference type="EC" id="6.3.4.3"/>
    </reaction>
</comment>
<name>A0AA38HJ25_9CUCU</name>
<evidence type="ECO:0000256" key="7">
    <source>
        <dbReference type="ARBA" id="ARBA00022801"/>
    </source>
</evidence>
<keyword evidence="6" id="KW-0554">One-carbon metabolism</keyword>
<evidence type="ECO:0000256" key="9">
    <source>
        <dbReference type="ARBA" id="ARBA00023002"/>
    </source>
</evidence>
<accession>A0AA38HJ25</accession>
<evidence type="ECO:0000256" key="6">
    <source>
        <dbReference type="ARBA" id="ARBA00022563"/>
    </source>
</evidence>
<organism evidence="15 16">
    <name type="scientific">Zophobas morio</name>
    <dbReference type="NCBI Taxonomy" id="2755281"/>
    <lineage>
        <taxon>Eukaryota</taxon>
        <taxon>Metazoa</taxon>
        <taxon>Ecdysozoa</taxon>
        <taxon>Arthropoda</taxon>
        <taxon>Hexapoda</taxon>
        <taxon>Insecta</taxon>
        <taxon>Pterygota</taxon>
        <taxon>Neoptera</taxon>
        <taxon>Endopterygota</taxon>
        <taxon>Coleoptera</taxon>
        <taxon>Polyphaga</taxon>
        <taxon>Cucujiformia</taxon>
        <taxon>Tenebrionidae</taxon>
        <taxon>Zophobas</taxon>
    </lineage>
</organism>
<dbReference type="AlphaFoldDB" id="A0AA38HJ25"/>
<evidence type="ECO:0000256" key="1">
    <source>
        <dbReference type="ARBA" id="ARBA00004777"/>
    </source>
</evidence>
<evidence type="ECO:0000259" key="14">
    <source>
        <dbReference type="Pfam" id="PF02882"/>
    </source>
</evidence>
<gene>
    <name evidence="15" type="ORF">Zmor_012065</name>
</gene>
<dbReference type="Pfam" id="PF00763">
    <property type="entry name" value="THF_DHG_CYH"/>
    <property type="match status" value="1"/>
</dbReference>
<dbReference type="Gene3D" id="3.40.50.720">
    <property type="entry name" value="NAD(P)-binding Rossmann-like Domain"/>
    <property type="match status" value="1"/>
</dbReference>
<keyword evidence="10" id="KW-0511">Multifunctional enzyme</keyword>
<evidence type="ECO:0000313" key="15">
    <source>
        <dbReference type="EMBL" id="KAJ3616091.1"/>
    </source>
</evidence>
<dbReference type="Proteomes" id="UP001168821">
    <property type="component" value="Unassembled WGS sequence"/>
</dbReference>
<feature type="domain" description="Tetrahydrofolate dehydrogenase/cyclohydrolase NAD(P)-binding" evidence="14">
    <location>
        <begin position="102"/>
        <end position="248"/>
    </location>
</feature>
<dbReference type="InterPro" id="IPR046346">
    <property type="entry name" value="Aminoacid_DH-like_N_sf"/>
</dbReference>
<comment type="catalytic activity">
    <reaction evidence="11">
        <text>(6R)-5,10-methenyltetrahydrofolate + H2O = (6R)-10-formyltetrahydrofolate + H(+)</text>
        <dbReference type="Rhea" id="RHEA:23700"/>
        <dbReference type="ChEBI" id="CHEBI:15377"/>
        <dbReference type="ChEBI" id="CHEBI:15378"/>
        <dbReference type="ChEBI" id="CHEBI:57455"/>
        <dbReference type="ChEBI" id="CHEBI:195366"/>
        <dbReference type="EC" id="3.5.4.9"/>
    </reaction>
</comment>
<keyword evidence="16" id="KW-1185">Reference proteome</keyword>
<dbReference type="SUPFAM" id="SSF53223">
    <property type="entry name" value="Aminoacid dehydrogenase-like, N-terminal domain"/>
    <property type="match status" value="1"/>
</dbReference>
<dbReference type="HAMAP" id="MF_01576">
    <property type="entry name" value="THF_DHG_CYH"/>
    <property type="match status" value="1"/>
</dbReference>
<feature type="non-terminal residue" evidence="15">
    <location>
        <position position="1"/>
    </location>
</feature>
<dbReference type="EC" id="1.5.1.5" evidence="4"/>
<dbReference type="InterPro" id="IPR020630">
    <property type="entry name" value="THF_DH/CycHdrlase_cat_dom"/>
</dbReference>
<keyword evidence="8" id="KW-0521">NADP</keyword>
<dbReference type="FunFam" id="3.40.50.10860:FF:000005">
    <property type="entry name" value="C-1-tetrahydrofolate synthase, cytoplasmic, putative"/>
    <property type="match status" value="1"/>
</dbReference>
<dbReference type="PANTHER" id="PTHR48099:SF5">
    <property type="entry name" value="C-1-TETRAHYDROFOLATE SYNTHASE, CYTOPLASMIC"/>
    <property type="match status" value="1"/>
</dbReference>
<reference evidence="15" key="1">
    <citation type="journal article" date="2023" name="G3 (Bethesda)">
        <title>Whole genome assemblies of Zophobas morio and Tenebrio molitor.</title>
        <authorList>
            <person name="Kaur S."/>
            <person name="Stinson S.A."/>
            <person name="diCenzo G.C."/>
        </authorList>
    </citation>
    <scope>NUCLEOTIDE SEQUENCE</scope>
    <source>
        <strain evidence="15">QUZm001</strain>
    </source>
</reference>
<dbReference type="PRINTS" id="PR00085">
    <property type="entry name" value="THFDHDRGNASE"/>
</dbReference>
<dbReference type="InterPro" id="IPR020631">
    <property type="entry name" value="THF_DH/CycHdrlase_NAD-bd_dom"/>
</dbReference>
<dbReference type="PROSITE" id="PS00766">
    <property type="entry name" value="THF_DHG_CYH_1"/>
    <property type="match status" value="1"/>
</dbReference>